<dbReference type="OrthoDB" id="2508855at2759"/>
<protein>
    <submittedName>
        <fullName evidence="2 3">Uncharacterized protein</fullName>
    </submittedName>
</protein>
<dbReference type="VEuPathDB" id="FungiDB:PTTG_25326"/>
<reference evidence="3" key="4">
    <citation type="submission" date="2025-05" db="UniProtKB">
        <authorList>
            <consortium name="EnsemblFungi"/>
        </authorList>
    </citation>
    <scope>IDENTIFICATION</scope>
    <source>
        <strain evidence="3">isolate 1-1 / race 1 (BBBD)</strain>
    </source>
</reference>
<gene>
    <name evidence="2" type="ORF">PTTG_25326</name>
</gene>
<feature type="compositionally biased region" description="Low complexity" evidence="1">
    <location>
        <begin position="43"/>
        <end position="64"/>
    </location>
</feature>
<evidence type="ECO:0000256" key="1">
    <source>
        <dbReference type="SAM" id="MobiDB-lite"/>
    </source>
</evidence>
<organism evidence="2">
    <name type="scientific">Puccinia triticina (isolate 1-1 / race 1 (BBBD))</name>
    <name type="common">Brown leaf rust fungus</name>
    <dbReference type="NCBI Taxonomy" id="630390"/>
    <lineage>
        <taxon>Eukaryota</taxon>
        <taxon>Fungi</taxon>
        <taxon>Dikarya</taxon>
        <taxon>Basidiomycota</taxon>
        <taxon>Pucciniomycotina</taxon>
        <taxon>Pucciniomycetes</taxon>
        <taxon>Pucciniales</taxon>
        <taxon>Pucciniaceae</taxon>
        <taxon>Puccinia</taxon>
    </lineage>
</organism>
<sequence length="312" mass="35292">MNWINKKKERYKEVTEELKKKNRESEIEKQRSTLLNQPSTSQNPLSNSFTFPSSPSSSDNMDPDITPAQAKQLFQELCEEIASLRLNQAQAQPAQVPVVTRSRTRQEMIMDNFLNKPMQVHHQLNPRKPVLAYEGTNFPSWEAVIDQTLGHILVHQEPFTAKLDNFALLSVEEALTIKLLNQLVQLVNNPSPASDATLSVWAKLKSELGDLKITWDEALGIFLQSHFKPSIGVEPMTFEFTISQQLNEKEAPPFDNVMTILQFASNKLRNKTGGPMPTLLPSVPDPMAMDLDRIQALQHQPRYVAPQRRAGA</sequence>
<feature type="compositionally biased region" description="Basic and acidic residues" evidence="1">
    <location>
        <begin position="17"/>
        <end position="31"/>
    </location>
</feature>
<evidence type="ECO:0000313" key="3">
    <source>
        <dbReference type="EnsemblFungi" id="PTTG_25326-t43_1-p1"/>
    </source>
</evidence>
<dbReference type="EMBL" id="ADAS02000003">
    <property type="protein sequence ID" value="OAV99254.1"/>
    <property type="molecule type" value="Genomic_DNA"/>
</dbReference>
<feature type="compositionally biased region" description="Polar residues" evidence="1">
    <location>
        <begin position="32"/>
        <end position="42"/>
    </location>
</feature>
<accession>A0A180H384</accession>
<reference evidence="2" key="2">
    <citation type="submission" date="2016-05" db="EMBL/GenBank/DDBJ databases">
        <title>Comparative analysis highlights variable genome content of wheat rusts and divergence of the mating loci.</title>
        <authorList>
            <person name="Cuomo C.A."/>
            <person name="Bakkeren G."/>
            <person name="Szabo L."/>
            <person name="Khalil H."/>
            <person name="Joly D."/>
            <person name="Goldberg J."/>
            <person name="Young S."/>
            <person name="Zeng Q."/>
            <person name="Fellers J."/>
        </authorList>
    </citation>
    <scope>NUCLEOTIDE SEQUENCE [LARGE SCALE GENOMIC DNA]</scope>
    <source>
        <strain evidence="2">1-1 BBBD Race 1</strain>
    </source>
</reference>
<dbReference type="AlphaFoldDB" id="A0A180H384"/>
<dbReference type="EnsemblFungi" id="PTTG_25326-t43_1">
    <property type="protein sequence ID" value="PTTG_25326-t43_1-p1"/>
    <property type="gene ID" value="PTTG_25326"/>
</dbReference>
<evidence type="ECO:0000313" key="4">
    <source>
        <dbReference type="Proteomes" id="UP000005240"/>
    </source>
</evidence>
<dbReference type="Proteomes" id="UP000005240">
    <property type="component" value="Unassembled WGS sequence"/>
</dbReference>
<name>A0A180H384_PUCT1</name>
<reference evidence="3 4" key="3">
    <citation type="journal article" date="2017" name="G3 (Bethesda)">
        <title>Comparative analysis highlights variable genome content of wheat rusts and divergence of the mating loci.</title>
        <authorList>
            <person name="Cuomo C.A."/>
            <person name="Bakkeren G."/>
            <person name="Khalil H.B."/>
            <person name="Panwar V."/>
            <person name="Joly D."/>
            <person name="Linning R."/>
            <person name="Sakthikumar S."/>
            <person name="Song X."/>
            <person name="Adiconis X."/>
            <person name="Fan L."/>
            <person name="Goldberg J.M."/>
            <person name="Levin J.Z."/>
            <person name="Young S."/>
            <person name="Zeng Q."/>
            <person name="Anikster Y."/>
            <person name="Bruce M."/>
            <person name="Wang M."/>
            <person name="Yin C."/>
            <person name="McCallum B."/>
            <person name="Szabo L.J."/>
            <person name="Hulbert S."/>
            <person name="Chen X."/>
            <person name="Fellers J.P."/>
        </authorList>
    </citation>
    <scope>NUCLEOTIDE SEQUENCE</scope>
    <source>
        <strain evidence="3">isolate 1-1 / race 1 (BBBD)</strain>
        <strain evidence="4">Isolate 1-1 / race 1 (BBBD)</strain>
    </source>
</reference>
<feature type="region of interest" description="Disordered" evidence="1">
    <location>
        <begin position="17"/>
        <end position="65"/>
    </location>
</feature>
<keyword evidence="4" id="KW-1185">Reference proteome</keyword>
<evidence type="ECO:0000313" key="2">
    <source>
        <dbReference type="EMBL" id="OAV99254.1"/>
    </source>
</evidence>
<proteinExistence type="predicted"/>
<reference evidence="2" key="1">
    <citation type="submission" date="2009-11" db="EMBL/GenBank/DDBJ databases">
        <authorList>
            <consortium name="The Broad Institute Genome Sequencing Platform"/>
            <person name="Ward D."/>
            <person name="Feldgarden M."/>
            <person name="Earl A."/>
            <person name="Young S.K."/>
            <person name="Zeng Q."/>
            <person name="Koehrsen M."/>
            <person name="Alvarado L."/>
            <person name="Berlin A."/>
            <person name="Bochicchio J."/>
            <person name="Borenstein D."/>
            <person name="Chapman S.B."/>
            <person name="Chen Z."/>
            <person name="Engels R."/>
            <person name="Freedman E."/>
            <person name="Gellesch M."/>
            <person name="Goldberg J."/>
            <person name="Griggs A."/>
            <person name="Gujja S."/>
            <person name="Heilman E."/>
            <person name="Heiman D."/>
            <person name="Hepburn T."/>
            <person name="Howarth C."/>
            <person name="Jen D."/>
            <person name="Larson L."/>
            <person name="Lewis B."/>
            <person name="Mehta T."/>
            <person name="Park D."/>
            <person name="Pearson M."/>
            <person name="Roberts A."/>
            <person name="Saif S."/>
            <person name="Shea T."/>
            <person name="Shenoy N."/>
            <person name="Sisk P."/>
            <person name="Stolte C."/>
            <person name="Sykes S."/>
            <person name="Thomson T."/>
            <person name="Walk T."/>
            <person name="White J."/>
            <person name="Yandava C."/>
            <person name="Izard J."/>
            <person name="Baranova O.V."/>
            <person name="Blanton J.M."/>
            <person name="Tanner A.C."/>
            <person name="Dewhirst F.E."/>
            <person name="Haas B."/>
            <person name="Nusbaum C."/>
            <person name="Birren B."/>
        </authorList>
    </citation>
    <scope>NUCLEOTIDE SEQUENCE [LARGE SCALE GENOMIC DNA]</scope>
    <source>
        <strain evidence="2">1-1 BBBD Race 1</strain>
    </source>
</reference>